<keyword evidence="2" id="KW-0812">Transmembrane</keyword>
<sequence length="240" mass="26522">MLPEKKRHGYSPFIPSPLNPERSYQVPPLAKRNTRRPKTAAAQFVAAAARKPNRATRAAVSPTERLLRQKAAAAWRSEVLSRHASLVSSRNPRDDDRNAPHVRPLVDVVTSDTPKDGLVDNEVDILGLVTITPRSPTRSLSEETGEKQGHVLLPSLCSHEYRNGGFRNDREGTIAATTKRDVRAVPVFHIPILFLVCRRATTTSITMRRVIFLIGLLCILGLVHALLTCTRSIPLLGGRP</sequence>
<proteinExistence type="predicted"/>
<comment type="caution">
    <text evidence="3">The sequence shown here is derived from an EMBL/GenBank/DDBJ whole genome shotgun (WGS) entry which is preliminary data.</text>
</comment>
<accession>A0AAN6N6H4</accession>
<evidence type="ECO:0000256" key="1">
    <source>
        <dbReference type="SAM" id="MobiDB-lite"/>
    </source>
</evidence>
<gene>
    <name evidence="3" type="ORF">QBC46DRAFT_408504</name>
</gene>
<dbReference type="AlphaFoldDB" id="A0AAN6N6H4"/>
<reference evidence="4" key="1">
    <citation type="journal article" date="2023" name="Mol. Phylogenet. Evol.">
        <title>Genome-scale phylogeny and comparative genomics of the fungal order Sordariales.</title>
        <authorList>
            <person name="Hensen N."/>
            <person name="Bonometti L."/>
            <person name="Westerberg I."/>
            <person name="Brannstrom I.O."/>
            <person name="Guillou S."/>
            <person name="Cros-Aarteil S."/>
            <person name="Calhoun S."/>
            <person name="Haridas S."/>
            <person name="Kuo A."/>
            <person name="Mondo S."/>
            <person name="Pangilinan J."/>
            <person name="Riley R."/>
            <person name="LaButti K."/>
            <person name="Andreopoulos B."/>
            <person name="Lipzen A."/>
            <person name="Chen C."/>
            <person name="Yan M."/>
            <person name="Daum C."/>
            <person name="Ng V."/>
            <person name="Clum A."/>
            <person name="Steindorff A."/>
            <person name="Ohm R.A."/>
            <person name="Martin F."/>
            <person name="Silar P."/>
            <person name="Natvig D.O."/>
            <person name="Lalanne C."/>
            <person name="Gautier V."/>
            <person name="Ament-Velasquez S.L."/>
            <person name="Kruys A."/>
            <person name="Hutchinson M.I."/>
            <person name="Powell A.J."/>
            <person name="Barry K."/>
            <person name="Miller A.N."/>
            <person name="Grigoriev I.V."/>
            <person name="Debuchy R."/>
            <person name="Gladieux P."/>
            <person name="Hiltunen Thoren M."/>
            <person name="Johannesson H."/>
        </authorList>
    </citation>
    <scope>NUCLEOTIDE SEQUENCE [LARGE SCALE GENOMIC DNA]</scope>
    <source>
        <strain evidence="4">CBS 340.73</strain>
    </source>
</reference>
<protein>
    <recommendedName>
        <fullName evidence="5">Transmembrane protein</fullName>
    </recommendedName>
</protein>
<dbReference type="Proteomes" id="UP001303473">
    <property type="component" value="Unassembled WGS sequence"/>
</dbReference>
<evidence type="ECO:0000313" key="3">
    <source>
        <dbReference type="EMBL" id="KAK3940102.1"/>
    </source>
</evidence>
<keyword evidence="2" id="KW-0472">Membrane</keyword>
<keyword evidence="4" id="KW-1185">Reference proteome</keyword>
<dbReference type="EMBL" id="MU853800">
    <property type="protein sequence ID" value="KAK3940102.1"/>
    <property type="molecule type" value="Genomic_DNA"/>
</dbReference>
<feature type="region of interest" description="Disordered" evidence="1">
    <location>
        <begin position="1"/>
        <end position="38"/>
    </location>
</feature>
<organism evidence="3 4">
    <name type="scientific">Diplogelasinospora grovesii</name>
    <dbReference type="NCBI Taxonomy" id="303347"/>
    <lineage>
        <taxon>Eukaryota</taxon>
        <taxon>Fungi</taxon>
        <taxon>Dikarya</taxon>
        <taxon>Ascomycota</taxon>
        <taxon>Pezizomycotina</taxon>
        <taxon>Sordariomycetes</taxon>
        <taxon>Sordariomycetidae</taxon>
        <taxon>Sordariales</taxon>
        <taxon>Diplogelasinosporaceae</taxon>
        <taxon>Diplogelasinospora</taxon>
    </lineage>
</organism>
<feature type="transmembrane region" description="Helical" evidence="2">
    <location>
        <begin position="210"/>
        <end position="233"/>
    </location>
</feature>
<keyword evidence="2" id="KW-1133">Transmembrane helix</keyword>
<evidence type="ECO:0000256" key="2">
    <source>
        <dbReference type="SAM" id="Phobius"/>
    </source>
</evidence>
<evidence type="ECO:0008006" key="5">
    <source>
        <dbReference type="Google" id="ProtNLM"/>
    </source>
</evidence>
<evidence type="ECO:0000313" key="4">
    <source>
        <dbReference type="Proteomes" id="UP001303473"/>
    </source>
</evidence>
<name>A0AAN6N6H4_9PEZI</name>